<feature type="region of interest" description="Disordered" evidence="1">
    <location>
        <begin position="95"/>
        <end position="155"/>
    </location>
</feature>
<comment type="caution">
    <text evidence="2">The sequence shown here is derived from an EMBL/GenBank/DDBJ whole genome shotgun (WGS) entry which is preliminary data.</text>
</comment>
<gene>
    <name evidence="2" type="ORF">IV203_031281</name>
</gene>
<proteinExistence type="predicted"/>
<dbReference type="EMBL" id="JAGRRH010000006">
    <property type="protein sequence ID" value="KAG7368538.1"/>
    <property type="molecule type" value="Genomic_DNA"/>
</dbReference>
<feature type="compositionally biased region" description="Basic residues" evidence="1">
    <location>
        <begin position="102"/>
        <end position="111"/>
    </location>
</feature>
<dbReference type="Proteomes" id="UP000693970">
    <property type="component" value="Unassembled WGS sequence"/>
</dbReference>
<accession>A0A9K3LV29</accession>
<reference evidence="2" key="2">
    <citation type="submission" date="2021-04" db="EMBL/GenBank/DDBJ databases">
        <authorList>
            <person name="Podell S."/>
        </authorList>
    </citation>
    <scope>NUCLEOTIDE SEQUENCE</scope>
    <source>
        <strain evidence="2">Hildebrandi</strain>
    </source>
</reference>
<evidence type="ECO:0000313" key="2">
    <source>
        <dbReference type="EMBL" id="KAG7368538.1"/>
    </source>
</evidence>
<evidence type="ECO:0000256" key="1">
    <source>
        <dbReference type="SAM" id="MobiDB-lite"/>
    </source>
</evidence>
<protein>
    <submittedName>
        <fullName evidence="2">Uncharacterized protein</fullName>
    </submittedName>
</protein>
<dbReference type="OrthoDB" id="48318at2759"/>
<keyword evidence="3" id="KW-1185">Reference proteome</keyword>
<sequence length="365" mass="41765">MVIVLHFPFRRFRSSSTFSSSSRLSGLFGPCYCSASSIRPKKRLSSLFINRRSFCYQLSQRFDEQQFKFFTVSLRNARITSSRCFNATSASINSTTAGRAGGSRKLRRRKIQDKTVSSTHSLLQDRTKSNQTGGSSIPHDKVDDGSYNGGRNNEPLYPKGQPWRVLWPIPYGHSAGNQWKLRHIPGLKDFRRAWTLYKATWEDGISGRPSEAKLQRLREEELAKRILEGTNVEGPANNSADGTFSEQQLQIVGDNAARNLQIARQDAQKILQVAKERTGIHTQEDLKAFATQMMQLGTECIREFMAGYRKGRDEEIDKMFNEYFRNDNIIKQEMDRRPDEKTIVCASEGLKRKKRRSPKRGIPRV</sequence>
<dbReference type="AlphaFoldDB" id="A0A9K3LV29"/>
<reference evidence="2" key="1">
    <citation type="journal article" date="2021" name="Sci. Rep.">
        <title>Diploid genomic architecture of Nitzschia inconspicua, an elite biomass production diatom.</title>
        <authorList>
            <person name="Oliver A."/>
            <person name="Podell S."/>
            <person name="Pinowska A."/>
            <person name="Traller J.C."/>
            <person name="Smith S.R."/>
            <person name="McClure R."/>
            <person name="Beliaev A."/>
            <person name="Bohutskyi P."/>
            <person name="Hill E.A."/>
            <person name="Rabines A."/>
            <person name="Zheng H."/>
            <person name="Allen L.Z."/>
            <person name="Kuo A."/>
            <person name="Grigoriev I.V."/>
            <person name="Allen A.E."/>
            <person name="Hazlebeck D."/>
            <person name="Allen E.E."/>
        </authorList>
    </citation>
    <scope>NUCLEOTIDE SEQUENCE</scope>
    <source>
        <strain evidence="2">Hildebrandi</strain>
    </source>
</reference>
<evidence type="ECO:0000313" key="3">
    <source>
        <dbReference type="Proteomes" id="UP000693970"/>
    </source>
</evidence>
<organism evidence="2 3">
    <name type="scientific">Nitzschia inconspicua</name>
    <dbReference type="NCBI Taxonomy" id="303405"/>
    <lineage>
        <taxon>Eukaryota</taxon>
        <taxon>Sar</taxon>
        <taxon>Stramenopiles</taxon>
        <taxon>Ochrophyta</taxon>
        <taxon>Bacillariophyta</taxon>
        <taxon>Bacillariophyceae</taxon>
        <taxon>Bacillariophycidae</taxon>
        <taxon>Bacillariales</taxon>
        <taxon>Bacillariaceae</taxon>
        <taxon>Nitzschia</taxon>
    </lineage>
</organism>
<name>A0A9K3LV29_9STRA</name>